<reference evidence="3" key="1">
    <citation type="submission" date="2016-10" db="EMBL/GenBank/DDBJ databases">
        <authorList>
            <person name="Varghese N."/>
            <person name="Submissions S."/>
        </authorList>
    </citation>
    <scope>NUCLEOTIDE SEQUENCE [LARGE SCALE GENOMIC DNA]</scope>
    <source>
        <strain evidence="3">DSM 43163</strain>
    </source>
</reference>
<accession>A0A1H6DPX1</accession>
<protein>
    <submittedName>
        <fullName evidence="2">Uncharacterized protein</fullName>
    </submittedName>
</protein>
<evidence type="ECO:0000256" key="1">
    <source>
        <dbReference type="SAM" id="MobiDB-lite"/>
    </source>
</evidence>
<feature type="region of interest" description="Disordered" evidence="1">
    <location>
        <begin position="94"/>
        <end position="117"/>
    </location>
</feature>
<feature type="compositionally biased region" description="Low complexity" evidence="1">
    <location>
        <begin position="103"/>
        <end position="117"/>
    </location>
</feature>
<evidence type="ECO:0000313" key="3">
    <source>
        <dbReference type="Proteomes" id="UP000236723"/>
    </source>
</evidence>
<dbReference type="AlphaFoldDB" id="A0A1H6DPX1"/>
<sequence>MGDTLDVVFGGTSVNSSRISPGSPVWAGPRWEDPALTRLALRLRDAHRMVAPLPAEPRRRLIRHLLTITDLAKRDCELAARRLEAFLVDLAERVNTDGDESDTSGSFSSSEGPQSDEIACDTASIACR</sequence>
<gene>
    <name evidence="2" type="ORF">SAMN04489712_120102</name>
</gene>
<proteinExistence type="predicted"/>
<name>A0A1H6DPX1_9ACTN</name>
<organism evidence="2 3">
    <name type="scientific">Thermomonospora echinospora</name>
    <dbReference type="NCBI Taxonomy" id="1992"/>
    <lineage>
        <taxon>Bacteria</taxon>
        <taxon>Bacillati</taxon>
        <taxon>Actinomycetota</taxon>
        <taxon>Actinomycetes</taxon>
        <taxon>Streptosporangiales</taxon>
        <taxon>Thermomonosporaceae</taxon>
        <taxon>Thermomonospora</taxon>
    </lineage>
</organism>
<dbReference type="Proteomes" id="UP000236723">
    <property type="component" value="Unassembled WGS sequence"/>
</dbReference>
<dbReference type="EMBL" id="FNVO01000020">
    <property type="protein sequence ID" value="SEG87280.1"/>
    <property type="molecule type" value="Genomic_DNA"/>
</dbReference>
<evidence type="ECO:0000313" key="2">
    <source>
        <dbReference type="EMBL" id="SEG87280.1"/>
    </source>
</evidence>
<keyword evidence="3" id="KW-1185">Reference proteome</keyword>